<evidence type="ECO:0000313" key="20">
    <source>
        <dbReference type="EMBL" id="MCZ0702549.1"/>
    </source>
</evidence>
<evidence type="ECO:0000256" key="6">
    <source>
        <dbReference type="ARBA" id="ARBA00022670"/>
    </source>
</evidence>
<evidence type="ECO:0000256" key="14">
    <source>
        <dbReference type="ARBA" id="ARBA00023316"/>
    </source>
</evidence>
<evidence type="ECO:0000259" key="18">
    <source>
        <dbReference type="Pfam" id="PF00905"/>
    </source>
</evidence>
<keyword evidence="10" id="KW-0133">Cell shape</keyword>
<keyword evidence="17" id="KW-1133">Transmembrane helix</keyword>
<dbReference type="GO" id="GO:0005886">
    <property type="term" value="C:plasma membrane"/>
    <property type="evidence" value="ECO:0007669"/>
    <property type="project" value="UniProtKB-SubCell"/>
</dbReference>
<dbReference type="SUPFAM" id="SSF56601">
    <property type="entry name" value="beta-lactamase/transpeptidase-like"/>
    <property type="match status" value="1"/>
</dbReference>
<dbReference type="GO" id="GO:0008360">
    <property type="term" value="P:regulation of cell shape"/>
    <property type="evidence" value="ECO:0007669"/>
    <property type="project" value="UniProtKB-KW"/>
</dbReference>
<feature type="transmembrane region" description="Helical" evidence="17">
    <location>
        <begin position="12"/>
        <end position="38"/>
    </location>
</feature>
<dbReference type="GO" id="GO:0006508">
    <property type="term" value="P:proteolysis"/>
    <property type="evidence" value="ECO:0007669"/>
    <property type="project" value="UniProtKB-KW"/>
</dbReference>
<feature type="domain" description="Glycosyl transferase family 51" evidence="19">
    <location>
        <begin position="57"/>
        <end position="229"/>
    </location>
</feature>
<comment type="caution">
    <text evidence="20">The sequence shown here is derived from an EMBL/GenBank/DDBJ whole genome shotgun (WGS) entry which is preliminary data.</text>
</comment>
<evidence type="ECO:0000256" key="9">
    <source>
        <dbReference type="ARBA" id="ARBA00022801"/>
    </source>
</evidence>
<proteinExistence type="inferred from homology"/>
<reference evidence="20" key="1">
    <citation type="submission" date="2022-11" db="EMBL/GenBank/DDBJ databases">
        <title>WGS of Natronobacillus azotifigens 24KS-1, an anaerobic diazotrophic haloalkaliphile from soda-rich habitats.</title>
        <authorList>
            <person name="Sorokin D.Y."/>
            <person name="Merkel A.Y."/>
        </authorList>
    </citation>
    <scope>NUCLEOTIDE SEQUENCE</scope>
    <source>
        <strain evidence="20">24KS-1</strain>
    </source>
</reference>
<evidence type="ECO:0000256" key="1">
    <source>
        <dbReference type="ARBA" id="ARBA00004236"/>
    </source>
</evidence>
<dbReference type="SUPFAM" id="SSF53955">
    <property type="entry name" value="Lysozyme-like"/>
    <property type="match status" value="1"/>
</dbReference>
<keyword evidence="6" id="KW-0645">Protease</keyword>
<dbReference type="GO" id="GO:0071555">
    <property type="term" value="P:cell wall organization"/>
    <property type="evidence" value="ECO:0007669"/>
    <property type="project" value="UniProtKB-KW"/>
</dbReference>
<dbReference type="InterPro" id="IPR036950">
    <property type="entry name" value="PBP_transglycosylase"/>
</dbReference>
<evidence type="ECO:0000256" key="17">
    <source>
        <dbReference type="SAM" id="Phobius"/>
    </source>
</evidence>
<dbReference type="PANTHER" id="PTHR32282">
    <property type="entry name" value="BINDING PROTEIN TRANSPEPTIDASE, PUTATIVE-RELATED"/>
    <property type="match status" value="1"/>
</dbReference>
<gene>
    <name evidence="20" type="ORF">OWO01_04910</name>
</gene>
<dbReference type="InterPro" id="IPR001460">
    <property type="entry name" value="PCN-bd_Tpept"/>
</dbReference>
<comment type="subcellular location">
    <subcellularLocation>
        <location evidence="1">Cell membrane</location>
    </subcellularLocation>
</comment>
<keyword evidence="21" id="KW-1185">Reference proteome</keyword>
<evidence type="ECO:0000256" key="13">
    <source>
        <dbReference type="ARBA" id="ARBA00023268"/>
    </source>
</evidence>
<dbReference type="InterPro" id="IPR012338">
    <property type="entry name" value="Beta-lactam/transpept-like"/>
</dbReference>
<keyword evidence="12 17" id="KW-0472">Membrane</keyword>
<dbReference type="Gene3D" id="1.10.3810.10">
    <property type="entry name" value="Biosynthetic peptidoglycan transglycosylase-like"/>
    <property type="match status" value="1"/>
</dbReference>
<dbReference type="EMBL" id="JAPRAT010000006">
    <property type="protein sequence ID" value="MCZ0702549.1"/>
    <property type="molecule type" value="Genomic_DNA"/>
</dbReference>
<dbReference type="Pfam" id="PF00912">
    <property type="entry name" value="Transgly"/>
    <property type="match status" value="1"/>
</dbReference>
<dbReference type="NCBIfam" id="TIGR02074">
    <property type="entry name" value="PBP_1a_fam"/>
    <property type="match status" value="1"/>
</dbReference>
<evidence type="ECO:0000256" key="12">
    <source>
        <dbReference type="ARBA" id="ARBA00023136"/>
    </source>
</evidence>
<evidence type="ECO:0000256" key="11">
    <source>
        <dbReference type="ARBA" id="ARBA00022984"/>
    </source>
</evidence>
<keyword evidence="17" id="KW-0812">Transmembrane</keyword>
<accession>A0A9J6RAE9</accession>
<evidence type="ECO:0000259" key="19">
    <source>
        <dbReference type="Pfam" id="PF00912"/>
    </source>
</evidence>
<comment type="catalytic activity">
    <reaction evidence="15">
        <text>Preferential cleavage: (Ac)2-L-Lys-D-Ala-|-D-Ala. Also transpeptidation of peptidyl-alanyl moieties that are N-acyl substituents of D-alanine.</text>
        <dbReference type="EC" id="3.4.16.4"/>
    </reaction>
</comment>
<keyword evidence="13" id="KW-0511">Multifunctional enzyme</keyword>
<dbReference type="GO" id="GO:0030288">
    <property type="term" value="C:outer membrane-bounded periplasmic space"/>
    <property type="evidence" value="ECO:0007669"/>
    <property type="project" value="TreeGrafter"/>
</dbReference>
<dbReference type="InterPro" id="IPR001264">
    <property type="entry name" value="Glyco_trans_51"/>
</dbReference>
<organism evidence="20 21">
    <name type="scientific">Natronobacillus azotifigens</name>
    <dbReference type="NCBI Taxonomy" id="472978"/>
    <lineage>
        <taxon>Bacteria</taxon>
        <taxon>Bacillati</taxon>
        <taxon>Bacillota</taxon>
        <taxon>Bacilli</taxon>
        <taxon>Bacillales</taxon>
        <taxon>Bacillaceae</taxon>
        <taxon>Natronobacillus</taxon>
    </lineage>
</organism>
<dbReference type="InterPro" id="IPR023346">
    <property type="entry name" value="Lysozyme-like_dom_sf"/>
</dbReference>
<dbReference type="FunFam" id="1.10.3810.10:FF:000001">
    <property type="entry name" value="Penicillin-binding protein 1A"/>
    <property type="match status" value="1"/>
</dbReference>
<dbReference type="InterPro" id="IPR050396">
    <property type="entry name" value="Glycosyltr_51/Transpeptidase"/>
</dbReference>
<comment type="similarity">
    <text evidence="3">In the N-terminal section; belongs to the glycosyltransferase 51 family.</text>
</comment>
<evidence type="ECO:0000313" key="21">
    <source>
        <dbReference type="Proteomes" id="UP001084197"/>
    </source>
</evidence>
<dbReference type="GO" id="GO:0009002">
    <property type="term" value="F:serine-type D-Ala-D-Ala carboxypeptidase activity"/>
    <property type="evidence" value="ECO:0007669"/>
    <property type="project" value="UniProtKB-EC"/>
</dbReference>
<keyword evidence="9" id="KW-0378">Hydrolase</keyword>
<dbReference type="GO" id="GO:0008955">
    <property type="term" value="F:peptidoglycan glycosyltransferase activity"/>
    <property type="evidence" value="ECO:0007669"/>
    <property type="project" value="UniProtKB-EC"/>
</dbReference>
<dbReference type="Gene3D" id="3.40.710.10">
    <property type="entry name" value="DD-peptidase/beta-lactamase superfamily"/>
    <property type="match status" value="1"/>
</dbReference>
<name>A0A9J6RAE9_9BACI</name>
<evidence type="ECO:0000256" key="7">
    <source>
        <dbReference type="ARBA" id="ARBA00022676"/>
    </source>
</evidence>
<sequence length="657" mass="73645">MNHNRKRKIRTKIYQILVIGLIAFSLVIGALFLFIFSLGPPPLTADQNTIYYGANGEKIGEERGVENRYWVPLDEMNEMVVNATIELEDQHFHEHSGFDYKRISAALLNNIRSGSLQQGASTITQQYARNLYLSQDKTWSRKLKEAFYAIRLELFYDKETILEGYLNTIYYGHGVYGIEAASQFYFDKANEELSLAESALLVGVPNRPNHYSPINHFDHAKQRQQLLLRLLVDRNVIEQEDALRAEQEVLTVTANNPNEQTSQIGYFRDVVLTEMEKILEKDHTQIRRDGYHVYTTLDTDDQIYLADAVEKHTGVEETFQAGAMAVNPNTGAITALVGGKDYQQSPFNRAVQAQRMVGSTIKPLLYYNALESGYTAATTLVSQPTTFAFADGSNYRPRNFNNYYADDQVTLAQALAVSDNIYAVKTNLFLTPDRFVSTLGKFGITGEFDAVPALALGTASVSVQEMVVAYGMLANGGKELEPYAIETIVDKDGNVIYERDQQKPEQVLDPQQTFILNQLMTGMFDVNLNSYMTVTGAPIVDQLSGHYAGKSGTTSSDNWMIGYSPELVMGVWVGYDDNRTLTKTSEKQASRAIWADFIEKAHQSRSVGVFKAPSGIVAAYVNPMNGKLSTPYCPTSRLMYFVEGTEPRQYCKDHPGE</sequence>
<dbReference type="Proteomes" id="UP001084197">
    <property type="component" value="Unassembled WGS sequence"/>
</dbReference>
<evidence type="ECO:0000256" key="5">
    <source>
        <dbReference type="ARBA" id="ARBA00022645"/>
    </source>
</evidence>
<dbReference type="RefSeq" id="WP_268779322.1">
    <property type="nucleotide sequence ID" value="NZ_JAPRAT010000006.1"/>
</dbReference>
<keyword evidence="14" id="KW-0961">Cell wall biogenesis/degradation</keyword>
<evidence type="ECO:0000256" key="2">
    <source>
        <dbReference type="ARBA" id="ARBA00007090"/>
    </source>
</evidence>
<keyword evidence="7" id="KW-0328">Glycosyltransferase</keyword>
<evidence type="ECO:0000256" key="10">
    <source>
        <dbReference type="ARBA" id="ARBA00022960"/>
    </source>
</evidence>
<dbReference type="GO" id="GO:0008658">
    <property type="term" value="F:penicillin binding"/>
    <property type="evidence" value="ECO:0007669"/>
    <property type="project" value="InterPro"/>
</dbReference>
<protein>
    <submittedName>
        <fullName evidence="20">PBP1A family penicillin-binding protein</fullName>
    </submittedName>
</protein>
<evidence type="ECO:0000256" key="15">
    <source>
        <dbReference type="ARBA" id="ARBA00034000"/>
    </source>
</evidence>
<keyword evidence="8" id="KW-0808">Transferase</keyword>
<comment type="similarity">
    <text evidence="2">In the C-terminal section; belongs to the transpeptidase family.</text>
</comment>
<evidence type="ECO:0000256" key="16">
    <source>
        <dbReference type="ARBA" id="ARBA00049902"/>
    </source>
</evidence>
<evidence type="ECO:0000256" key="8">
    <source>
        <dbReference type="ARBA" id="ARBA00022679"/>
    </source>
</evidence>
<keyword evidence="11" id="KW-0573">Peptidoglycan synthesis</keyword>
<dbReference type="Pfam" id="PF00905">
    <property type="entry name" value="Transpeptidase"/>
    <property type="match status" value="1"/>
</dbReference>
<dbReference type="AlphaFoldDB" id="A0A9J6RAE9"/>
<keyword evidence="5" id="KW-0121">Carboxypeptidase</keyword>
<evidence type="ECO:0000256" key="3">
    <source>
        <dbReference type="ARBA" id="ARBA00007739"/>
    </source>
</evidence>
<comment type="catalytic activity">
    <reaction evidence="16">
        <text>[GlcNAc-(1-&gt;4)-Mur2Ac(oyl-L-Ala-gamma-D-Glu-L-Lys-D-Ala-D-Ala)](n)-di-trans,octa-cis-undecaprenyl diphosphate + beta-D-GlcNAc-(1-&gt;4)-Mur2Ac(oyl-L-Ala-gamma-D-Glu-L-Lys-D-Ala-D-Ala)-di-trans,octa-cis-undecaprenyl diphosphate = [GlcNAc-(1-&gt;4)-Mur2Ac(oyl-L-Ala-gamma-D-Glu-L-Lys-D-Ala-D-Ala)](n+1)-di-trans,octa-cis-undecaprenyl diphosphate + di-trans,octa-cis-undecaprenyl diphosphate + H(+)</text>
        <dbReference type="Rhea" id="RHEA:23708"/>
        <dbReference type="Rhea" id="RHEA-COMP:9602"/>
        <dbReference type="Rhea" id="RHEA-COMP:9603"/>
        <dbReference type="ChEBI" id="CHEBI:15378"/>
        <dbReference type="ChEBI" id="CHEBI:58405"/>
        <dbReference type="ChEBI" id="CHEBI:60033"/>
        <dbReference type="ChEBI" id="CHEBI:78435"/>
        <dbReference type="EC" id="2.4.99.28"/>
    </reaction>
</comment>
<feature type="domain" description="Penicillin-binding protein transpeptidase" evidence="18">
    <location>
        <begin position="322"/>
        <end position="566"/>
    </location>
</feature>
<dbReference type="PANTHER" id="PTHR32282:SF11">
    <property type="entry name" value="PENICILLIN-BINDING PROTEIN 1B"/>
    <property type="match status" value="1"/>
</dbReference>
<keyword evidence="4" id="KW-1003">Cell membrane</keyword>
<evidence type="ECO:0000256" key="4">
    <source>
        <dbReference type="ARBA" id="ARBA00022475"/>
    </source>
</evidence>
<dbReference type="GO" id="GO:0009252">
    <property type="term" value="P:peptidoglycan biosynthetic process"/>
    <property type="evidence" value="ECO:0007669"/>
    <property type="project" value="UniProtKB-KW"/>
</dbReference>